<proteinExistence type="inferred from homology"/>
<dbReference type="PANTHER" id="PTHR23502">
    <property type="entry name" value="MAJOR FACILITATOR SUPERFAMILY"/>
    <property type="match status" value="1"/>
</dbReference>
<dbReference type="STRING" id="554155.C5FMU7"/>
<dbReference type="Proteomes" id="UP000002035">
    <property type="component" value="Unassembled WGS sequence"/>
</dbReference>
<feature type="transmembrane region" description="Helical" evidence="7">
    <location>
        <begin position="349"/>
        <end position="370"/>
    </location>
</feature>
<dbReference type="RefSeq" id="XP_002846265.1">
    <property type="nucleotide sequence ID" value="XM_002846219.1"/>
</dbReference>
<feature type="transmembrane region" description="Helical" evidence="7">
    <location>
        <begin position="284"/>
        <end position="303"/>
    </location>
</feature>
<keyword evidence="4 7" id="KW-1133">Transmembrane helix</keyword>
<dbReference type="GO" id="GO:0022857">
    <property type="term" value="F:transmembrane transporter activity"/>
    <property type="evidence" value="ECO:0007669"/>
    <property type="project" value="InterPro"/>
</dbReference>
<evidence type="ECO:0000256" key="3">
    <source>
        <dbReference type="ARBA" id="ARBA00022692"/>
    </source>
</evidence>
<evidence type="ECO:0000256" key="4">
    <source>
        <dbReference type="ARBA" id="ARBA00022989"/>
    </source>
</evidence>
<feature type="transmembrane region" description="Helical" evidence="7">
    <location>
        <begin position="382"/>
        <end position="405"/>
    </location>
</feature>
<keyword evidence="3 7" id="KW-0812">Transmembrane</keyword>
<dbReference type="InterPro" id="IPR020846">
    <property type="entry name" value="MFS_dom"/>
</dbReference>
<feature type="region of interest" description="Disordered" evidence="6">
    <location>
        <begin position="1"/>
        <end position="22"/>
    </location>
</feature>
<feature type="transmembrane region" description="Helical" evidence="7">
    <location>
        <begin position="245"/>
        <end position="264"/>
    </location>
</feature>
<dbReference type="OMA" id="WMTITIV"/>
<dbReference type="InterPro" id="IPR011701">
    <property type="entry name" value="MFS"/>
</dbReference>
<keyword evidence="10" id="KW-1185">Reference proteome</keyword>
<accession>C5FMU7</accession>
<feature type="compositionally biased region" description="Basic and acidic residues" evidence="6">
    <location>
        <begin position="1"/>
        <end position="13"/>
    </location>
</feature>
<feature type="transmembrane region" description="Helical" evidence="7">
    <location>
        <begin position="324"/>
        <end position="343"/>
    </location>
</feature>
<feature type="transmembrane region" description="Helical" evidence="7">
    <location>
        <begin position="80"/>
        <end position="99"/>
    </location>
</feature>
<dbReference type="eggNOG" id="KOG0255">
    <property type="taxonomic scope" value="Eukaryota"/>
</dbReference>
<feature type="transmembrane region" description="Helical" evidence="7">
    <location>
        <begin position="170"/>
        <end position="191"/>
    </location>
</feature>
<feature type="transmembrane region" description="Helical" evidence="7">
    <location>
        <begin position="417"/>
        <end position="437"/>
    </location>
</feature>
<evidence type="ECO:0000256" key="2">
    <source>
        <dbReference type="ARBA" id="ARBA00008335"/>
    </source>
</evidence>
<dbReference type="Pfam" id="PF07690">
    <property type="entry name" value="MFS_1"/>
    <property type="match status" value="1"/>
</dbReference>
<evidence type="ECO:0000313" key="10">
    <source>
        <dbReference type="Proteomes" id="UP000002035"/>
    </source>
</evidence>
<dbReference type="GeneID" id="9224707"/>
<sequence length="453" mass="49634">MDKEISQSNRDVDGNNEPGDWVDWNGLGDPANPLNWPISRKWVTITLVSVNTFNVSIAASIFAPGIPQVLRDFHSTNSELSAFMVSVYIVGFVIGPLVFSPTSEIYGRLPITHASNICFVIATVLCAVSVNMTMLIVFRLLMGLSGCVPVTLGGGIIADLMPVEKRGTSLTIWAIGPLLAGIATIACWFFMEETYSPTILQQKADKLRKESGRNLKTKFDKGLTVGQLISTSIARPSKMLIQSPIVLILSLYLAVVYSYLYLLLTTFPKIFEDLYGFNSGEAGLVYLGLGVGFCIGQFSVGPVSDWYIKRQRELHGSTQPEDRLPPLILGSFLVPIGLFWYGWSANAQSHWIVPIIGTTFLALGMECMFLPIQIYLIDTFTIYAASAIAANTVVRSLFGAVIPLAGNALYMQLGLGWGNSLLAFIAIAFVPFSIFLVKFGARIRMSPRFQVKL</sequence>
<dbReference type="HOGENOM" id="CLU_008455_1_1_1"/>
<keyword evidence="5 7" id="KW-0472">Membrane</keyword>
<evidence type="ECO:0000256" key="7">
    <source>
        <dbReference type="SAM" id="Phobius"/>
    </source>
</evidence>
<protein>
    <submittedName>
        <fullName evidence="9">Caffeine resistance protein 5</fullName>
    </submittedName>
</protein>
<dbReference type="Gene3D" id="1.20.1250.20">
    <property type="entry name" value="MFS general substrate transporter like domains"/>
    <property type="match status" value="1"/>
</dbReference>
<reference evidence="10" key="1">
    <citation type="journal article" date="2012" name="MBio">
        <title>Comparative genome analysis of Trichophyton rubrum and related dermatophytes reveals candidate genes involved in infection.</title>
        <authorList>
            <person name="Martinez D.A."/>
            <person name="Oliver B.G."/>
            <person name="Graeser Y."/>
            <person name="Goldberg J.M."/>
            <person name="Li W."/>
            <person name="Martinez-Rossi N.M."/>
            <person name="Monod M."/>
            <person name="Shelest E."/>
            <person name="Barton R.C."/>
            <person name="Birch E."/>
            <person name="Brakhage A.A."/>
            <person name="Chen Z."/>
            <person name="Gurr S.J."/>
            <person name="Heiman D."/>
            <person name="Heitman J."/>
            <person name="Kosti I."/>
            <person name="Rossi A."/>
            <person name="Saif S."/>
            <person name="Samalova M."/>
            <person name="Saunders C.W."/>
            <person name="Shea T."/>
            <person name="Summerbell R.C."/>
            <person name="Xu J."/>
            <person name="Young S."/>
            <person name="Zeng Q."/>
            <person name="Birren B.W."/>
            <person name="Cuomo C.A."/>
            <person name="White T.C."/>
        </authorList>
    </citation>
    <scope>NUCLEOTIDE SEQUENCE [LARGE SCALE GENOMIC DNA]</scope>
    <source>
        <strain evidence="10">ATCC MYA-4605 / CBS 113480</strain>
    </source>
</reference>
<evidence type="ECO:0000259" key="8">
    <source>
        <dbReference type="PROSITE" id="PS50850"/>
    </source>
</evidence>
<feature type="transmembrane region" description="Helical" evidence="7">
    <location>
        <begin position="137"/>
        <end position="158"/>
    </location>
</feature>
<evidence type="ECO:0000256" key="6">
    <source>
        <dbReference type="SAM" id="MobiDB-lite"/>
    </source>
</evidence>
<organism evidence="9 10">
    <name type="scientific">Arthroderma otae (strain ATCC MYA-4605 / CBS 113480)</name>
    <name type="common">Microsporum canis</name>
    <dbReference type="NCBI Taxonomy" id="554155"/>
    <lineage>
        <taxon>Eukaryota</taxon>
        <taxon>Fungi</taxon>
        <taxon>Dikarya</taxon>
        <taxon>Ascomycota</taxon>
        <taxon>Pezizomycotina</taxon>
        <taxon>Eurotiomycetes</taxon>
        <taxon>Eurotiomycetidae</taxon>
        <taxon>Onygenales</taxon>
        <taxon>Arthrodermataceae</taxon>
        <taxon>Microsporum</taxon>
    </lineage>
</organism>
<dbReference type="OrthoDB" id="5296287at2759"/>
<feature type="domain" description="Major facilitator superfamily (MFS) profile" evidence="8">
    <location>
        <begin position="44"/>
        <end position="444"/>
    </location>
</feature>
<dbReference type="InterPro" id="IPR036259">
    <property type="entry name" value="MFS_trans_sf"/>
</dbReference>
<evidence type="ECO:0000256" key="5">
    <source>
        <dbReference type="ARBA" id="ARBA00023136"/>
    </source>
</evidence>
<dbReference type="GO" id="GO:0016020">
    <property type="term" value="C:membrane"/>
    <property type="evidence" value="ECO:0007669"/>
    <property type="project" value="UniProtKB-SubCell"/>
</dbReference>
<evidence type="ECO:0000313" key="9">
    <source>
        <dbReference type="EMBL" id="EEQ31183.1"/>
    </source>
</evidence>
<dbReference type="FunFam" id="1.20.1250.20:FF:000011">
    <property type="entry name" value="MFS multidrug transporter, putative"/>
    <property type="match status" value="1"/>
</dbReference>
<dbReference type="PANTHER" id="PTHR23502:SF68">
    <property type="entry name" value="MULTIDRUG TRANSPORTER, PUTATIVE (AFU_ORTHOLOGUE AFUA_3G01120)-RELATED"/>
    <property type="match status" value="1"/>
</dbReference>
<dbReference type="CDD" id="cd17323">
    <property type="entry name" value="MFS_Tpo1_MDR_like"/>
    <property type="match status" value="1"/>
</dbReference>
<dbReference type="PROSITE" id="PS50850">
    <property type="entry name" value="MFS"/>
    <property type="match status" value="1"/>
</dbReference>
<dbReference type="VEuPathDB" id="FungiDB:MCYG_04002"/>
<name>C5FMU7_ARTOC</name>
<comment type="subcellular location">
    <subcellularLocation>
        <location evidence="1">Membrane</location>
        <topology evidence="1">Multi-pass membrane protein</topology>
    </subcellularLocation>
</comment>
<gene>
    <name evidence="9" type="ORF">MCYG_04002</name>
</gene>
<comment type="similarity">
    <text evidence="2">Belongs to the major facilitator superfamily.</text>
</comment>
<dbReference type="AlphaFoldDB" id="C5FMU7"/>
<dbReference type="SUPFAM" id="SSF103473">
    <property type="entry name" value="MFS general substrate transporter"/>
    <property type="match status" value="1"/>
</dbReference>
<dbReference type="EMBL" id="DS995704">
    <property type="protein sequence ID" value="EEQ31183.1"/>
    <property type="molecule type" value="Genomic_DNA"/>
</dbReference>
<evidence type="ECO:0000256" key="1">
    <source>
        <dbReference type="ARBA" id="ARBA00004141"/>
    </source>
</evidence>
<feature type="transmembrane region" description="Helical" evidence="7">
    <location>
        <begin position="111"/>
        <end position="130"/>
    </location>
</feature>